<dbReference type="RefSeq" id="WP_075058462.1">
    <property type="nucleotide sequence ID" value="NZ_CP012357.1"/>
</dbReference>
<feature type="transmembrane region" description="Helical" evidence="1">
    <location>
        <begin position="504"/>
        <end position="526"/>
    </location>
</feature>
<evidence type="ECO:0000256" key="1">
    <source>
        <dbReference type="SAM" id="Phobius"/>
    </source>
</evidence>
<evidence type="ECO:0000313" key="3">
    <source>
        <dbReference type="Proteomes" id="UP000067476"/>
    </source>
</evidence>
<gene>
    <name evidence="2" type="ORF">SLITO_v1c07470</name>
</gene>
<sequence length="549" mass="63036">MKKLLSVFTILILFLSNIFLFASNRNEYSNKTNLFSNFESTNNSKTKAGINADDYLWAGVSLQYFIYKHTNIKENEYVKKLFNKVNKNSNSQYNEDFYYMGLTAPILNISLYGMYTYQEFFAEAYTKWTSTSDNSKNKSWEIINYYFLNVYNTLKNSINDNLNFSRVKNLIDDEYNSNQSSKNLYYDVNLAKQGSLTYSDLGYSSLDNLGLLNTSNKYGENSFLHAYYSYLAQDNASFSFANNMIKGFVNQFKFYEIYNENIDLSQLKILMNDTLTKASESSIKSYDEVVNSESRAFKDFDELDKTLLNLTKNSSNVTGSNIFFNSSIDEMANYYSWTEEKKELFKKQLLDLINVTYFITKWKNVGDDDAFKYHLLSFIISPDEDITNEGNTSGGIVMGFTQMLGNDYGLAMSYIVYNAKAFNLSDKESLAQYDMNWWSSKNQFTTLNHEMGHSVDTFLGVNQGTYKNVKSLFSSYLKQFPAEELYKGKIFGTGLVNEGNQKNLLYIILGLVLGSVITGLLVFFIIKSSSNRRGPKNPKGFKPTDNTAK</sequence>
<dbReference type="STRING" id="216942.SLITO_v1c07470"/>
<proteinExistence type="predicted"/>
<dbReference type="PATRIC" id="fig|216942.3.peg.760"/>
<protein>
    <submittedName>
        <fullName evidence="2">Uncharacterized protein</fullName>
    </submittedName>
</protein>
<accession>A0A0K1W226</accession>
<dbReference type="OrthoDB" id="397686at2"/>
<keyword evidence="1" id="KW-0472">Membrane</keyword>
<dbReference type="KEGG" id="sll:SLITO_v1c07470"/>
<dbReference type="Proteomes" id="UP000067476">
    <property type="component" value="Chromosome"/>
</dbReference>
<keyword evidence="1" id="KW-1133">Transmembrane helix</keyword>
<keyword evidence="1" id="KW-0812">Transmembrane</keyword>
<organism evidence="2 3">
    <name type="scientific">Spiroplasma litorale</name>
    <dbReference type="NCBI Taxonomy" id="216942"/>
    <lineage>
        <taxon>Bacteria</taxon>
        <taxon>Bacillati</taxon>
        <taxon>Mycoplasmatota</taxon>
        <taxon>Mollicutes</taxon>
        <taxon>Entomoplasmatales</taxon>
        <taxon>Spiroplasmataceae</taxon>
        <taxon>Spiroplasma</taxon>
    </lineage>
</organism>
<dbReference type="AlphaFoldDB" id="A0A0K1W226"/>
<dbReference type="EMBL" id="CP012357">
    <property type="protein sequence ID" value="AKX34370.1"/>
    <property type="molecule type" value="Genomic_DNA"/>
</dbReference>
<reference evidence="2 3" key="1">
    <citation type="journal article" date="2015" name="Genome Announc.">
        <title>Complete Genome Sequence of Spiroplasma litorale TN-1T (DSM 21781), a Bacterium Isolated from a Green-Eyed Horsefly (Tabanus nigrovittatus).</title>
        <authorList>
            <person name="Lo W.S."/>
            <person name="Lai Y.C."/>
            <person name="Lien Y.W."/>
            <person name="Wang T.H."/>
            <person name="Kuo C.H."/>
        </authorList>
    </citation>
    <scope>NUCLEOTIDE SEQUENCE [LARGE SCALE GENOMIC DNA]</scope>
    <source>
        <strain evidence="2 3">TN-1</strain>
    </source>
</reference>
<name>A0A0K1W226_9MOLU</name>
<evidence type="ECO:0000313" key="2">
    <source>
        <dbReference type="EMBL" id="AKX34370.1"/>
    </source>
</evidence>
<keyword evidence="3" id="KW-1185">Reference proteome</keyword>